<gene>
    <name evidence="1" type="ORF">H9865_02645</name>
</gene>
<reference evidence="1" key="2">
    <citation type="submission" date="2021-04" db="EMBL/GenBank/DDBJ databases">
        <authorList>
            <person name="Gilroy R."/>
        </authorList>
    </citation>
    <scope>NUCLEOTIDE SEQUENCE</scope>
    <source>
        <strain evidence="1">2239</strain>
    </source>
</reference>
<dbReference type="EMBL" id="DXFW01000008">
    <property type="protein sequence ID" value="HIX05000.1"/>
    <property type="molecule type" value="Genomic_DNA"/>
</dbReference>
<dbReference type="AlphaFoldDB" id="A0A9D1V2N2"/>
<reference evidence="1" key="1">
    <citation type="journal article" date="2021" name="PeerJ">
        <title>Extensive microbial diversity within the chicken gut microbiome revealed by metagenomics and culture.</title>
        <authorList>
            <person name="Gilroy R."/>
            <person name="Ravi A."/>
            <person name="Getino M."/>
            <person name="Pursley I."/>
            <person name="Horton D.L."/>
            <person name="Alikhan N.F."/>
            <person name="Baker D."/>
            <person name="Gharbi K."/>
            <person name="Hall N."/>
            <person name="Watson M."/>
            <person name="Adriaenssens E.M."/>
            <person name="Foster-Nyarko E."/>
            <person name="Jarju S."/>
            <person name="Secka A."/>
            <person name="Antonio M."/>
            <person name="Oren A."/>
            <person name="Chaudhuri R.R."/>
            <person name="La Ragione R."/>
            <person name="Hildebrand F."/>
            <person name="Pallen M.J."/>
        </authorList>
    </citation>
    <scope>NUCLEOTIDE SEQUENCE</scope>
    <source>
        <strain evidence="1">2239</strain>
    </source>
</reference>
<proteinExistence type="predicted"/>
<evidence type="ECO:0000313" key="1">
    <source>
        <dbReference type="EMBL" id="HIX05000.1"/>
    </source>
</evidence>
<dbReference type="Proteomes" id="UP000824193">
    <property type="component" value="Unassembled WGS sequence"/>
</dbReference>
<evidence type="ECO:0000313" key="2">
    <source>
        <dbReference type="Proteomes" id="UP000824193"/>
    </source>
</evidence>
<accession>A0A9D1V2N2</accession>
<name>A0A9D1V2N2_9FIRM</name>
<protein>
    <submittedName>
        <fullName evidence="1">Helix-turn-helix domain-containing protein</fullName>
    </submittedName>
</protein>
<comment type="caution">
    <text evidence="1">The sequence shown here is derived from an EMBL/GenBank/DDBJ whole genome shotgun (WGS) entry which is preliminary data.</text>
</comment>
<organism evidence="1 2">
    <name type="scientific">Candidatus Allofournierella pullicola</name>
    <dbReference type="NCBI Taxonomy" id="2838596"/>
    <lineage>
        <taxon>Bacteria</taxon>
        <taxon>Bacillati</taxon>
        <taxon>Bacillota</taxon>
        <taxon>Clostridia</taxon>
        <taxon>Eubacteriales</taxon>
        <taxon>Oscillospiraceae</taxon>
        <taxon>Allofournierella</taxon>
    </lineage>
</organism>
<sequence length="80" mass="8892">MKNFEIQTLYKLLFADYPDIVTVRQLQVMPGISRHAAYDLLTDGSIRGLKLGNAYKIPKINVIRYVVENGVQPAARAAGS</sequence>